<comment type="caution">
    <text evidence="1">The sequence shown here is derived from an EMBL/GenBank/DDBJ whole genome shotgun (WGS) entry which is preliminary data.</text>
</comment>
<name>A0A228IJ52_9BURK</name>
<dbReference type="AlphaFoldDB" id="A0A228IJ52"/>
<organism evidence="1 2">
    <name type="scientific">Burkholderia aenigmatica</name>
    <dbReference type="NCBI Taxonomy" id="2015348"/>
    <lineage>
        <taxon>Bacteria</taxon>
        <taxon>Pseudomonadati</taxon>
        <taxon>Pseudomonadota</taxon>
        <taxon>Betaproteobacteria</taxon>
        <taxon>Burkholderiales</taxon>
        <taxon>Burkholderiaceae</taxon>
        <taxon>Burkholderia</taxon>
        <taxon>Burkholderia cepacia complex</taxon>
    </lineage>
</organism>
<evidence type="ECO:0000313" key="1">
    <source>
        <dbReference type="EMBL" id="OXI42441.1"/>
    </source>
</evidence>
<evidence type="ECO:0000313" key="2">
    <source>
        <dbReference type="Proteomes" id="UP000214600"/>
    </source>
</evidence>
<reference evidence="2" key="1">
    <citation type="submission" date="2017-06" db="EMBL/GenBank/DDBJ databases">
        <authorList>
            <person name="LiPuma J."/>
            <person name="Spilker T."/>
        </authorList>
    </citation>
    <scope>NUCLEOTIDE SEQUENCE [LARGE SCALE GENOMIC DNA]</scope>
    <source>
        <strain evidence="2">AU17325</strain>
    </source>
</reference>
<protein>
    <submittedName>
        <fullName evidence="1">Uncharacterized protein</fullName>
    </submittedName>
</protein>
<accession>A0A228IJ52</accession>
<proteinExistence type="predicted"/>
<gene>
    <name evidence="1" type="ORF">CFB84_24845</name>
</gene>
<dbReference type="RefSeq" id="WP_089452384.1">
    <property type="nucleotide sequence ID" value="NZ_NKFA01000008.1"/>
</dbReference>
<sequence>MNKTLTGGERNAIERAISEVELCCQFDLANELRALLAAHPGQPEPRAEVTDDDKDCADRYRCLRRGQHWSVINGIGDTLRADELDAAIDAARAGDTTHYER</sequence>
<reference evidence="1 2" key="2">
    <citation type="submission" date="2017-08" db="EMBL/GenBank/DDBJ databases">
        <title>WGS of novel Burkholderia cepaca complex species.</title>
        <authorList>
            <person name="Lipuma J."/>
            <person name="Spilker T."/>
        </authorList>
    </citation>
    <scope>NUCLEOTIDE SEQUENCE [LARGE SCALE GENOMIC DNA]</scope>
    <source>
        <strain evidence="1 2">AU17325</strain>
    </source>
</reference>
<dbReference type="Proteomes" id="UP000214600">
    <property type="component" value="Unassembled WGS sequence"/>
</dbReference>
<dbReference type="EMBL" id="NKFA01000008">
    <property type="protein sequence ID" value="OXI42441.1"/>
    <property type="molecule type" value="Genomic_DNA"/>
</dbReference>